<evidence type="ECO:0000313" key="2">
    <source>
        <dbReference type="Proteomes" id="UP000887540"/>
    </source>
</evidence>
<dbReference type="GO" id="GO:0005739">
    <property type="term" value="C:mitochondrion"/>
    <property type="evidence" value="ECO:0007669"/>
    <property type="project" value="InterPro"/>
</dbReference>
<keyword evidence="1" id="KW-0012">Acyltransferase</keyword>
<dbReference type="Proteomes" id="UP000887540">
    <property type="component" value="Unplaced"/>
</dbReference>
<dbReference type="EC" id="2.3.1.-" evidence="1"/>
<evidence type="ECO:0000256" key="1">
    <source>
        <dbReference type="RuleBase" id="RU368002"/>
    </source>
</evidence>
<dbReference type="PANTHER" id="PTHR15298:SF1">
    <property type="entry name" value="GLYCINE N-ACYLTRANSFERASE-LIKE PROTEIN"/>
    <property type="match status" value="1"/>
</dbReference>
<organism evidence="2 3">
    <name type="scientific">Acrobeloides nanus</name>
    <dbReference type="NCBI Taxonomy" id="290746"/>
    <lineage>
        <taxon>Eukaryota</taxon>
        <taxon>Metazoa</taxon>
        <taxon>Ecdysozoa</taxon>
        <taxon>Nematoda</taxon>
        <taxon>Chromadorea</taxon>
        <taxon>Rhabditida</taxon>
        <taxon>Tylenchina</taxon>
        <taxon>Cephalobomorpha</taxon>
        <taxon>Cephaloboidea</taxon>
        <taxon>Cephalobidae</taxon>
        <taxon>Acrobeloides</taxon>
    </lineage>
</organism>
<protein>
    <recommendedName>
        <fullName evidence="1">Glycine N-acyltransferase-like protein</fullName>
        <ecNumber evidence="1">2.3.1.-</ecNumber>
    </recommendedName>
</protein>
<name>A0A914END4_9BILA</name>
<keyword evidence="2" id="KW-1185">Reference proteome</keyword>
<evidence type="ECO:0000313" key="3">
    <source>
        <dbReference type="WBParaSite" id="ACRNAN_scaffold948.g11921.t1"/>
    </source>
</evidence>
<proteinExistence type="inferred from homology"/>
<comment type="similarity">
    <text evidence="1">Belongs to the glycine N-acyltransferase family.</text>
</comment>
<dbReference type="InterPro" id="IPR016181">
    <property type="entry name" value="Acyl_CoA_acyltransferase"/>
</dbReference>
<dbReference type="PANTHER" id="PTHR15298">
    <property type="entry name" value="L-COA N-ACYLTRANSFERASE-RELATED"/>
    <property type="match status" value="1"/>
</dbReference>
<dbReference type="InterPro" id="IPR010313">
    <property type="entry name" value="Glycine_N-acyltransferase"/>
</dbReference>
<reference evidence="3" key="1">
    <citation type="submission" date="2022-11" db="UniProtKB">
        <authorList>
            <consortium name="WormBaseParasite"/>
        </authorList>
    </citation>
    <scope>IDENTIFICATION</scope>
</reference>
<dbReference type="SUPFAM" id="SSF55729">
    <property type="entry name" value="Acyl-CoA N-acyltransferases (Nat)"/>
    <property type="match status" value="1"/>
</dbReference>
<accession>A0A914END4</accession>
<dbReference type="WBParaSite" id="ACRNAN_scaffold948.g11921.t1">
    <property type="protein sequence ID" value="ACRNAN_scaffold948.g11921.t1"/>
    <property type="gene ID" value="ACRNAN_scaffold948.g11921"/>
</dbReference>
<dbReference type="GO" id="GO:0047961">
    <property type="term" value="F:glycine N-acyltransferase activity"/>
    <property type="evidence" value="ECO:0007669"/>
    <property type="project" value="InterPro"/>
</dbReference>
<keyword evidence="1" id="KW-0808">Transferase</keyword>
<dbReference type="Gene3D" id="3.40.630.30">
    <property type="match status" value="1"/>
</dbReference>
<dbReference type="AlphaFoldDB" id="A0A914END4"/>
<sequence length="273" mass="31831">MNEEQKRKLLELEIKLPDGYHFSNVDFDKDDVEIITKTWKHSSPGDIEFTRAKLRNMPYSLVRDSNGFPVAYEMIDPSSMFNHQYVQPDHRAKGLGNAVERDLGQKCIRQDITPFKTVETDNTGVLTASDRSPYWTRWDYDGKPINYVFMGNFDAKNRPFIRSFVHPSFHPFVVYPFVRPFVRPSFHPFVRLSVRLFVRPFVRPSVLSSIRSSVRSFVRPFVHPSVRSFILSFVRSFVHSSVRPFIRSFVNPLIRSFVHPFVRPSVRSSAPEA</sequence>